<keyword evidence="2" id="KW-1133">Transmembrane helix</keyword>
<feature type="transmembrane region" description="Helical" evidence="2">
    <location>
        <begin position="221"/>
        <end position="242"/>
    </location>
</feature>
<keyword evidence="2" id="KW-0812">Transmembrane</keyword>
<evidence type="ECO:0000313" key="4">
    <source>
        <dbReference type="EMBL" id="KAK4083671.1"/>
    </source>
</evidence>
<feature type="transmembrane region" description="Helical" evidence="2">
    <location>
        <begin position="248"/>
        <end position="266"/>
    </location>
</feature>
<gene>
    <name evidence="4" type="ORF">Triagg1_1333</name>
</gene>
<name>A0AAE1IKL3_9HYPO</name>
<evidence type="ECO:0000256" key="2">
    <source>
        <dbReference type="SAM" id="Phobius"/>
    </source>
</evidence>
<dbReference type="PANTHER" id="PTHR34502">
    <property type="entry name" value="DUF6594 DOMAIN-CONTAINING PROTEIN-RELATED"/>
    <property type="match status" value="1"/>
</dbReference>
<reference evidence="4" key="1">
    <citation type="submission" date="2023-11" db="EMBL/GenBank/DDBJ databases">
        <title>The genome sequences of three competitors of mushroom-forming fungi.</title>
        <authorList>
            <person name="Beijen E."/>
            <person name="Ohm R.A."/>
        </authorList>
    </citation>
    <scope>NUCLEOTIDE SEQUENCE</scope>
    <source>
        <strain evidence="4">CBS 100526</strain>
    </source>
</reference>
<accession>A0AAE1IKL3</accession>
<protein>
    <recommendedName>
        <fullName evidence="3">DUF6594 domain-containing protein</fullName>
    </recommendedName>
</protein>
<dbReference type="EMBL" id="JAWRVG010000003">
    <property type="protein sequence ID" value="KAK4083671.1"/>
    <property type="molecule type" value="Genomic_DNA"/>
</dbReference>
<keyword evidence="2" id="KW-0472">Membrane</keyword>
<sequence>MNDNSTPSNPPSTLELHDLSTDHLVNPTDPHVNHTDPHVNPTDCHVNQTDHDDKLSQLERELEDVDDMEGEELNLASFRLDNNERRENILQKIDDALSDYDNFLDRHQRALSFEDPSKSSIDSLQNWLDMNRDLKRDEINYLKRNDLFSVTGNISWVETILSVALSKALHAVITMLEGPRQGQLGKISTRMKEKIRKTFRPASRNPNVTISAISLRKAVRIFLAPFIAALLLTPVIICNYVNDLTYRVVIVVLTTATFIAGLACISKVKAVEWVVAGATYVTITRYLNMELLLMWSDADLK</sequence>
<evidence type="ECO:0000313" key="5">
    <source>
        <dbReference type="Proteomes" id="UP001273209"/>
    </source>
</evidence>
<dbReference type="RefSeq" id="XP_062759672.1">
    <property type="nucleotide sequence ID" value="XM_062895392.1"/>
</dbReference>
<feature type="region of interest" description="Disordered" evidence="1">
    <location>
        <begin position="22"/>
        <end position="49"/>
    </location>
</feature>
<dbReference type="InterPro" id="IPR046529">
    <property type="entry name" value="DUF6594"/>
</dbReference>
<dbReference type="Pfam" id="PF20237">
    <property type="entry name" value="DUF6594"/>
    <property type="match status" value="1"/>
</dbReference>
<dbReference type="AlphaFoldDB" id="A0AAE1IKL3"/>
<dbReference type="Proteomes" id="UP001273209">
    <property type="component" value="Unassembled WGS sequence"/>
</dbReference>
<dbReference type="PANTHER" id="PTHR34502:SF5">
    <property type="entry name" value="DUF6594 DOMAIN-CONTAINING PROTEIN"/>
    <property type="match status" value="1"/>
</dbReference>
<evidence type="ECO:0000256" key="1">
    <source>
        <dbReference type="SAM" id="MobiDB-lite"/>
    </source>
</evidence>
<dbReference type="GeneID" id="87915297"/>
<evidence type="ECO:0000259" key="3">
    <source>
        <dbReference type="Pfam" id="PF20237"/>
    </source>
</evidence>
<comment type="caution">
    <text evidence="4">The sequence shown here is derived from an EMBL/GenBank/DDBJ whole genome shotgun (WGS) entry which is preliminary data.</text>
</comment>
<organism evidence="4 5">
    <name type="scientific">Trichoderma aggressivum f. europaeum</name>
    <dbReference type="NCBI Taxonomy" id="173218"/>
    <lineage>
        <taxon>Eukaryota</taxon>
        <taxon>Fungi</taxon>
        <taxon>Dikarya</taxon>
        <taxon>Ascomycota</taxon>
        <taxon>Pezizomycotina</taxon>
        <taxon>Sordariomycetes</taxon>
        <taxon>Hypocreomycetidae</taxon>
        <taxon>Hypocreales</taxon>
        <taxon>Hypocreaceae</taxon>
        <taxon>Trichoderma</taxon>
    </lineage>
</organism>
<proteinExistence type="predicted"/>
<feature type="transmembrane region" description="Helical" evidence="2">
    <location>
        <begin position="273"/>
        <end position="295"/>
    </location>
</feature>
<feature type="domain" description="DUF6594" evidence="3">
    <location>
        <begin position="52"/>
        <end position="282"/>
    </location>
</feature>
<keyword evidence="5" id="KW-1185">Reference proteome</keyword>